<gene>
    <name evidence="3" type="ORF">GII31_00860</name>
</gene>
<protein>
    <recommendedName>
        <fullName evidence="2">TerD domain-containing protein</fullName>
    </recommendedName>
</protein>
<feature type="domain" description="TerD" evidence="2">
    <location>
        <begin position="12"/>
        <end position="158"/>
    </location>
</feature>
<evidence type="ECO:0000313" key="4">
    <source>
        <dbReference type="Proteomes" id="UP001059836"/>
    </source>
</evidence>
<dbReference type="Gene3D" id="2.60.60.30">
    <property type="entry name" value="sav2460 like domains"/>
    <property type="match status" value="1"/>
</dbReference>
<accession>A0ABX6IEC4</accession>
<comment type="similarity">
    <text evidence="1">Belongs to the CAPAB/TerDEXZ family.</text>
</comment>
<dbReference type="PANTHER" id="PTHR32097:SF4">
    <property type="entry name" value="GENERAL STRESS PROTEIN 16U"/>
    <property type="match status" value="1"/>
</dbReference>
<dbReference type="Pfam" id="PF02342">
    <property type="entry name" value="TerD"/>
    <property type="match status" value="1"/>
</dbReference>
<reference evidence="3" key="1">
    <citation type="journal article" date="2021" name="Nat. Microbiol.">
        <title>Cocultivation of an ultrasmall environmental parasitic bacterium with lytic ability against bacteria associated with wastewater foams.</title>
        <authorList>
            <person name="Batinovic S."/>
            <person name="Rose J.J.A."/>
            <person name="Ratcliffe J."/>
            <person name="Seviour R.J."/>
            <person name="Petrovski S."/>
        </authorList>
    </citation>
    <scope>NUCLEOTIDE SEQUENCE</scope>
    <source>
        <strain evidence="3">CON9</strain>
    </source>
</reference>
<dbReference type="Proteomes" id="UP001059836">
    <property type="component" value="Chromosome"/>
</dbReference>
<dbReference type="CDD" id="cd06974">
    <property type="entry name" value="TerD_like"/>
    <property type="match status" value="1"/>
</dbReference>
<keyword evidence="4" id="KW-1185">Reference proteome</keyword>
<evidence type="ECO:0000259" key="2">
    <source>
        <dbReference type="Pfam" id="PF02342"/>
    </source>
</evidence>
<evidence type="ECO:0000313" key="3">
    <source>
        <dbReference type="EMBL" id="QHN33673.1"/>
    </source>
</evidence>
<dbReference type="PANTHER" id="PTHR32097">
    <property type="entry name" value="CAMP-BINDING PROTEIN 1-RELATED"/>
    <property type="match status" value="1"/>
</dbReference>
<evidence type="ECO:0000256" key="1">
    <source>
        <dbReference type="ARBA" id="ARBA00008775"/>
    </source>
</evidence>
<name>A0ABX6IEC4_9ACTN</name>
<dbReference type="RefSeq" id="WP_213245929.1">
    <property type="nucleotide sequence ID" value="NZ_CP045806.1"/>
</dbReference>
<sequence length="171" mass="18172">MAIDMSRDRGGPAPDRVTVTVEVDPVGSLGYEVDLSGYALDRTGKVISDKHFVYFNNAATPDGTISLDKQGPEQTLVIDLATLDVEVAQVAVAVTVYGAEVGFGRIPGARITLRRNDAVFADYNLNSGVPDARSVVYGRLVRESAAWKFWAEGTAYPDLAATVASFGVTTG</sequence>
<organism evidence="3 4">
    <name type="scientific">Gordonia pseudamarae</name>
    <dbReference type="NCBI Taxonomy" id="2831662"/>
    <lineage>
        <taxon>Bacteria</taxon>
        <taxon>Bacillati</taxon>
        <taxon>Actinomycetota</taxon>
        <taxon>Actinomycetes</taxon>
        <taxon>Mycobacteriales</taxon>
        <taxon>Gordoniaceae</taxon>
        <taxon>Gordonia</taxon>
    </lineage>
</organism>
<proteinExistence type="inferred from homology"/>
<dbReference type="InterPro" id="IPR003325">
    <property type="entry name" value="TerD"/>
</dbReference>
<dbReference type="EMBL" id="CP045809">
    <property type="protein sequence ID" value="QHN33673.1"/>
    <property type="molecule type" value="Genomic_DNA"/>
</dbReference>
<dbReference type="InterPro" id="IPR051324">
    <property type="entry name" value="Stress/Tellurium_Resist"/>
</dbReference>